<evidence type="ECO:0000256" key="6">
    <source>
        <dbReference type="SAM" id="SignalP"/>
    </source>
</evidence>
<dbReference type="PROSITE" id="PS51257">
    <property type="entry name" value="PROKAR_LIPOPROTEIN"/>
    <property type="match status" value="1"/>
</dbReference>
<evidence type="ECO:0000313" key="8">
    <source>
        <dbReference type="Proteomes" id="UP000635245"/>
    </source>
</evidence>
<proteinExistence type="predicted"/>
<keyword evidence="8" id="KW-1185">Reference proteome</keyword>
<dbReference type="Proteomes" id="UP000635245">
    <property type="component" value="Unassembled WGS sequence"/>
</dbReference>
<dbReference type="GO" id="GO:0030313">
    <property type="term" value="C:cell envelope"/>
    <property type="evidence" value="ECO:0007669"/>
    <property type="project" value="UniProtKB-SubCell"/>
</dbReference>
<comment type="caution">
    <text evidence="7">The sequence shown here is derived from an EMBL/GenBank/DDBJ whole genome shotgun (WGS) entry which is preliminary data.</text>
</comment>
<dbReference type="PANTHER" id="PTHR42953">
    <property type="entry name" value="HIGH-AFFINITY ZINC UPTAKE SYSTEM PROTEIN ZNUA-RELATED"/>
    <property type="match status" value="1"/>
</dbReference>
<evidence type="ECO:0000313" key="7">
    <source>
        <dbReference type="EMBL" id="MBK1785215.1"/>
    </source>
</evidence>
<feature type="region of interest" description="Disordered" evidence="5">
    <location>
        <begin position="124"/>
        <end position="167"/>
    </location>
</feature>
<dbReference type="GO" id="GO:0030001">
    <property type="term" value="P:metal ion transport"/>
    <property type="evidence" value="ECO:0007669"/>
    <property type="project" value="InterPro"/>
</dbReference>
<keyword evidence="2" id="KW-0813">Transport</keyword>
<name>A0A934V5J7_9PSEU</name>
<feature type="signal peptide" evidence="6">
    <location>
        <begin position="1"/>
        <end position="27"/>
    </location>
</feature>
<dbReference type="InterPro" id="IPR050492">
    <property type="entry name" value="Bact_metal-bind_prot9"/>
</dbReference>
<keyword evidence="4 6" id="KW-0732">Signal</keyword>
<dbReference type="SUPFAM" id="SSF53807">
    <property type="entry name" value="Helical backbone' metal receptor"/>
    <property type="match status" value="1"/>
</dbReference>
<evidence type="ECO:0000256" key="2">
    <source>
        <dbReference type="ARBA" id="ARBA00022448"/>
    </source>
</evidence>
<gene>
    <name evidence="7" type="ORF">JHE00_12850</name>
</gene>
<dbReference type="InterPro" id="IPR006127">
    <property type="entry name" value="ZnuA-like"/>
</dbReference>
<dbReference type="RefSeq" id="WP_200318159.1">
    <property type="nucleotide sequence ID" value="NZ_JAENJH010000002.1"/>
</dbReference>
<evidence type="ECO:0000256" key="1">
    <source>
        <dbReference type="ARBA" id="ARBA00004196"/>
    </source>
</evidence>
<protein>
    <submittedName>
        <fullName evidence="7">Zinc ABC transporter substrate-binding protein</fullName>
    </submittedName>
</protein>
<evidence type="ECO:0000256" key="5">
    <source>
        <dbReference type="SAM" id="MobiDB-lite"/>
    </source>
</evidence>
<accession>A0A934V5J7</accession>
<comment type="subcellular location">
    <subcellularLocation>
        <location evidence="1">Cell envelope</location>
    </subcellularLocation>
</comment>
<keyword evidence="3" id="KW-0479">Metal-binding</keyword>
<organism evidence="7 8">
    <name type="scientific">Prauserella cavernicola</name>
    <dbReference type="NCBI Taxonomy" id="2800127"/>
    <lineage>
        <taxon>Bacteria</taxon>
        <taxon>Bacillati</taxon>
        <taxon>Actinomycetota</taxon>
        <taxon>Actinomycetes</taxon>
        <taxon>Pseudonocardiales</taxon>
        <taxon>Pseudonocardiaceae</taxon>
        <taxon>Prauserella</taxon>
    </lineage>
</organism>
<evidence type="ECO:0000256" key="4">
    <source>
        <dbReference type="ARBA" id="ARBA00022729"/>
    </source>
</evidence>
<reference evidence="7" key="1">
    <citation type="submission" date="2020-12" db="EMBL/GenBank/DDBJ databases">
        <title>Prauserella sp. ASG 168, a novel actinomycete isolated from cave rock.</title>
        <authorList>
            <person name="Suriyachadkun C."/>
        </authorList>
    </citation>
    <scope>NUCLEOTIDE SEQUENCE</scope>
    <source>
        <strain evidence="7">ASG 168</strain>
    </source>
</reference>
<dbReference type="EMBL" id="JAENJH010000002">
    <property type="protein sequence ID" value="MBK1785215.1"/>
    <property type="molecule type" value="Genomic_DNA"/>
</dbReference>
<dbReference type="GO" id="GO:0046872">
    <property type="term" value="F:metal ion binding"/>
    <property type="evidence" value="ECO:0007669"/>
    <property type="project" value="UniProtKB-KW"/>
</dbReference>
<feature type="chain" id="PRO_5036790232" evidence="6">
    <location>
        <begin position="28"/>
        <end position="339"/>
    </location>
</feature>
<evidence type="ECO:0000256" key="3">
    <source>
        <dbReference type="ARBA" id="ARBA00022723"/>
    </source>
</evidence>
<sequence length="339" mass="35242">MNSRRARRLLVTAPAVSVLVLGLTACGSDGDSGGQPGEDGRISVVASTNVWGSVVEAVGGGKVSVLPIIEDPSADPHSYQASAEDAADVQSAQLLVYNGGGYDEFFEQLAGQASDAEPVVAYEGEGHSHGEEGDEGEHAGEHGDEHGGEHAEEGAEGDHGHDHGDGNEHVWYDLEVVSEVADKVAARLGELDAGSKQTFTDNAEAFKSELADLTTRIEQLGAEHPGTKVVATEPVAQYLLDTAGITDATPHAFAEAVENETDVPVAAQQEVTELVSSKQVQAVVNNSQTVTPVTEKVIGTAKDAGVPVVDVTETLPEGTTDYIAWMNEQVEALSGALGK</sequence>
<dbReference type="PANTHER" id="PTHR42953:SF1">
    <property type="entry name" value="METAL-BINDING PROTEIN HI_0362-RELATED"/>
    <property type="match status" value="1"/>
</dbReference>
<dbReference type="Pfam" id="PF01297">
    <property type="entry name" value="ZnuA"/>
    <property type="match status" value="1"/>
</dbReference>
<dbReference type="AlphaFoldDB" id="A0A934V5J7"/>
<dbReference type="Gene3D" id="3.40.50.1980">
    <property type="entry name" value="Nitrogenase molybdenum iron protein domain"/>
    <property type="match status" value="2"/>
</dbReference>